<evidence type="ECO:0000256" key="3">
    <source>
        <dbReference type="ARBA" id="ARBA00022475"/>
    </source>
</evidence>
<feature type="domain" description="Penicillin-binding protein dimerisation" evidence="13">
    <location>
        <begin position="235"/>
        <end position="285"/>
    </location>
</feature>
<evidence type="ECO:0000259" key="12">
    <source>
        <dbReference type="Pfam" id="PF00905"/>
    </source>
</evidence>
<dbReference type="PANTHER" id="PTHR30627:SF2">
    <property type="entry name" value="PEPTIDOGLYCAN D,D-TRANSPEPTIDASE MRDA"/>
    <property type="match status" value="1"/>
</dbReference>
<name>A0ABS0B0G7_9BACT</name>
<dbReference type="Proteomes" id="UP001194714">
    <property type="component" value="Unassembled WGS sequence"/>
</dbReference>
<evidence type="ECO:0000313" key="14">
    <source>
        <dbReference type="EMBL" id="MBF5059879.1"/>
    </source>
</evidence>
<sequence length="1029" mass="118018">MTRDIPDKASRALHLLLVAFLMIALRVWYLGTIKHEEYVEKALKPQRRTVVEAAPRGTIRDRFNLPLAINKVQYNAAVCYDRIREIPLVSWERDAKGKRVKVYERRRYIENLAAMLGKALEMDPVAIEDLIYSKASIFPNTPFVIKEDISEALYYRLRFLEKDWTGLAMERGAKRYYPQGKVAADVIGYMGAINQRQYLTIAQEIKELSLFLEQREEGLPIPLPKGFYSSHDVEMRLAELKEKAYTIHAHVGKTGIERKLDQSLRGTYGKREVELGAKGRFIRNLPGGKEPEAGSRILLTLSSELQAYAEELLILNERDRERHFSLAGKGHDTICPPWIKGGAIVAMIPETGEIVALASYPNSNPNDFILTDKNRKEKIGKIYKWLESPHHIGAIWDGEFPLERETPLYTEKEWLTWPFYLDHILGRGGKVRHSLGQAFSVQEAVHLQHVALALHKLLGKKNLSETIHTLYSKGGWDNPLADEIRKELDPFLKPIKLNEDKLLFLDLLRLAANGENFSAQSLEEAQTMSLNTYRKLNQAFVSIKEEITSQVKALYHERVFPLWRKKHFRAYLKEKREEEKEKKTYPHPYTDYLNEAEKTLFGEFWDKHQWKFFDAFIYGNISKDPELQPFLFHLVLKSKLDEPLKLLRSHHVSLDLMKTFRSFKELNVPLWGRYYTIRKQTLQGLAGAFYPKNGFGYGKSYAYGQSTPLGSIFKLVTGYEALRQTGGKNPLEVIDEMNPKVVTENGIVLGRYPGGRLITRYHKGGCLPRSHASLGRVDFQTALERSSNIYFSLLAGEVIDHPATLQKTTEHFGFGKLTGIDLYGETRGYVPDDLRDNKTGLYSFAIGQHSLVVTPLQTAVMLATIGNGGEVLKPQIIKMKANLQGVIPTSREVKRTLEMTPRVRGELMEGMRRVVMGEKGPVQPYRIRALYEHPKWIPEYKKLQKDFVGKTSTAEFVYRPTLDRESEPLICKDIWFGALSFKEDDDYRVDMPELAVVVYLKFGDYGKEAAPLAAQIIKKWREVTAKHYN</sequence>
<keyword evidence="7" id="KW-0573">Peptidoglycan synthesis</keyword>
<dbReference type="PANTHER" id="PTHR30627">
    <property type="entry name" value="PEPTIDOGLYCAN D,D-TRANSPEPTIDASE"/>
    <property type="match status" value="1"/>
</dbReference>
<keyword evidence="15" id="KW-1185">Reference proteome</keyword>
<keyword evidence="4" id="KW-0121">Carboxypeptidase</keyword>
<evidence type="ECO:0000256" key="8">
    <source>
        <dbReference type="ARBA" id="ARBA00022989"/>
    </source>
</evidence>
<keyword evidence="5 11" id="KW-0812">Transmembrane</keyword>
<feature type="domain" description="Penicillin-binding protein transpeptidase" evidence="12">
    <location>
        <begin position="774"/>
        <end position="958"/>
    </location>
</feature>
<dbReference type="InterPro" id="IPR001460">
    <property type="entry name" value="PCN-bd_Tpept"/>
</dbReference>
<keyword evidence="6" id="KW-0133">Cell shape</keyword>
<keyword evidence="3" id="KW-1003">Cell membrane</keyword>
<evidence type="ECO:0000313" key="15">
    <source>
        <dbReference type="Proteomes" id="UP001194714"/>
    </source>
</evidence>
<organism evidence="14 15">
    <name type="scientific">Candidatus Neptunichlamydia vexilliferae</name>
    <dbReference type="NCBI Taxonomy" id="1651774"/>
    <lineage>
        <taxon>Bacteria</taxon>
        <taxon>Pseudomonadati</taxon>
        <taxon>Chlamydiota</taxon>
        <taxon>Chlamydiia</taxon>
        <taxon>Parachlamydiales</taxon>
        <taxon>Simkaniaceae</taxon>
        <taxon>Candidatus Neptunichlamydia</taxon>
    </lineage>
</organism>
<keyword evidence="10" id="KW-0961">Cell wall biogenesis/degradation</keyword>
<dbReference type="SUPFAM" id="SSF56601">
    <property type="entry name" value="beta-lactamase/transpeptidase-like"/>
    <property type="match status" value="2"/>
</dbReference>
<evidence type="ECO:0000256" key="2">
    <source>
        <dbReference type="ARBA" id="ARBA00004236"/>
    </source>
</evidence>
<dbReference type="InterPro" id="IPR036138">
    <property type="entry name" value="PBP_dimer_sf"/>
</dbReference>
<evidence type="ECO:0000256" key="10">
    <source>
        <dbReference type="ARBA" id="ARBA00023316"/>
    </source>
</evidence>
<evidence type="ECO:0000256" key="1">
    <source>
        <dbReference type="ARBA" id="ARBA00004167"/>
    </source>
</evidence>
<evidence type="ECO:0008006" key="16">
    <source>
        <dbReference type="Google" id="ProtNLM"/>
    </source>
</evidence>
<evidence type="ECO:0000256" key="9">
    <source>
        <dbReference type="ARBA" id="ARBA00023136"/>
    </source>
</evidence>
<dbReference type="Pfam" id="PF03717">
    <property type="entry name" value="PBP_dimer"/>
    <property type="match status" value="2"/>
</dbReference>
<dbReference type="InterPro" id="IPR050515">
    <property type="entry name" value="Beta-lactam/transpept"/>
</dbReference>
<dbReference type="Pfam" id="PF00905">
    <property type="entry name" value="Transpeptidase"/>
    <property type="match status" value="1"/>
</dbReference>
<feature type="domain" description="Penicillin-binding protein dimerisation" evidence="13">
    <location>
        <begin position="53"/>
        <end position="200"/>
    </location>
</feature>
<keyword evidence="8 11" id="KW-1133">Transmembrane helix</keyword>
<evidence type="ECO:0000259" key="13">
    <source>
        <dbReference type="Pfam" id="PF03717"/>
    </source>
</evidence>
<keyword evidence="9 11" id="KW-0472">Membrane</keyword>
<accession>A0ABS0B0G7</accession>
<gene>
    <name evidence="14" type="ORF">NEPTK9_001398</name>
</gene>
<protein>
    <recommendedName>
        <fullName evidence="16">Penicillin-binding protein 2</fullName>
    </recommendedName>
</protein>
<dbReference type="InterPro" id="IPR012338">
    <property type="entry name" value="Beta-lactam/transpept-like"/>
</dbReference>
<keyword evidence="4" id="KW-0378">Hydrolase</keyword>
<proteinExistence type="predicted"/>
<dbReference type="SUPFAM" id="SSF56519">
    <property type="entry name" value="Penicillin binding protein dimerisation domain"/>
    <property type="match status" value="1"/>
</dbReference>
<feature type="transmembrane region" description="Helical" evidence="11">
    <location>
        <begin position="12"/>
        <end position="31"/>
    </location>
</feature>
<evidence type="ECO:0000256" key="7">
    <source>
        <dbReference type="ARBA" id="ARBA00022984"/>
    </source>
</evidence>
<evidence type="ECO:0000256" key="4">
    <source>
        <dbReference type="ARBA" id="ARBA00022645"/>
    </source>
</evidence>
<evidence type="ECO:0000256" key="5">
    <source>
        <dbReference type="ARBA" id="ARBA00022692"/>
    </source>
</evidence>
<dbReference type="Gene3D" id="3.90.1310.10">
    <property type="entry name" value="Penicillin-binding protein 2a (Domain 2)"/>
    <property type="match status" value="1"/>
</dbReference>
<dbReference type="Gene3D" id="3.40.710.10">
    <property type="entry name" value="DD-peptidase/beta-lactamase superfamily"/>
    <property type="match status" value="2"/>
</dbReference>
<evidence type="ECO:0000256" key="11">
    <source>
        <dbReference type="SAM" id="Phobius"/>
    </source>
</evidence>
<keyword evidence="4" id="KW-0645">Protease</keyword>
<dbReference type="InterPro" id="IPR005311">
    <property type="entry name" value="PBP_dimer"/>
</dbReference>
<comment type="subcellular location">
    <subcellularLocation>
        <location evidence="2">Cell membrane</location>
    </subcellularLocation>
    <subcellularLocation>
        <location evidence="1">Membrane</location>
        <topology evidence="1">Single-pass membrane protein</topology>
    </subcellularLocation>
</comment>
<evidence type="ECO:0000256" key="6">
    <source>
        <dbReference type="ARBA" id="ARBA00022960"/>
    </source>
</evidence>
<dbReference type="RefSeq" id="WP_194848192.1">
    <property type="nucleotide sequence ID" value="NZ_JAAEJV010000048.1"/>
</dbReference>
<reference evidence="14 15" key="1">
    <citation type="submission" date="2020-01" db="EMBL/GenBank/DDBJ databases">
        <title>Draft genome sequence of Cand. Neptunochlamydia vexilliferae K9.</title>
        <authorList>
            <person name="Schulz F."/>
            <person name="Koestlbacher S."/>
            <person name="Wascher F."/>
            <person name="Pizzetti I."/>
            <person name="Horn M."/>
        </authorList>
    </citation>
    <scope>NUCLEOTIDE SEQUENCE [LARGE SCALE GENOMIC DNA]</scope>
    <source>
        <strain evidence="14 15">K9</strain>
    </source>
</reference>
<dbReference type="EMBL" id="JAAEJV010000048">
    <property type="protein sequence ID" value="MBF5059879.1"/>
    <property type="molecule type" value="Genomic_DNA"/>
</dbReference>
<comment type="caution">
    <text evidence="14">The sequence shown here is derived from an EMBL/GenBank/DDBJ whole genome shotgun (WGS) entry which is preliminary data.</text>
</comment>